<protein>
    <recommendedName>
        <fullName evidence="3">Lipoprotein</fullName>
    </recommendedName>
</protein>
<name>A0A481W3B1_9CAUD</name>
<organism evidence="1 2">
    <name type="scientific">Mycobacterium phage Pharaoh</name>
    <dbReference type="NCBI Taxonomy" id="2530140"/>
    <lineage>
        <taxon>Viruses</taxon>
        <taxon>Duplodnaviria</taxon>
        <taxon>Heunggongvirae</taxon>
        <taxon>Uroviricota</taxon>
        <taxon>Caudoviricetes</taxon>
        <taxon>Pharaohvirus</taxon>
        <taxon>Pharaohvirus pharaoh</taxon>
    </lineage>
</organism>
<dbReference type="Proteomes" id="UP000293430">
    <property type="component" value="Segment"/>
</dbReference>
<dbReference type="RefSeq" id="YP_010061587.1">
    <property type="nucleotide sequence ID" value="NC_054784.1"/>
</dbReference>
<evidence type="ECO:0000313" key="2">
    <source>
        <dbReference type="Proteomes" id="UP000293430"/>
    </source>
</evidence>
<accession>A0A481W3B1</accession>
<sequence length="77" mass="7856">MKKLALALVAPMILIAMLTGCGASTVPGGTVQSSDKAVSANPHYVNLPDGRKVLCVYEGNANDGRSGGPSCDWDHAG</sequence>
<evidence type="ECO:0000313" key="1">
    <source>
        <dbReference type="EMBL" id="QBJ00249.1"/>
    </source>
</evidence>
<gene>
    <name evidence="1" type="primary">61</name>
    <name evidence="1" type="ORF">SEA_PHARAOH_61</name>
</gene>
<dbReference type="KEGG" id="vg:64871206"/>
<evidence type="ECO:0008006" key="3">
    <source>
        <dbReference type="Google" id="ProtNLM"/>
    </source>
</evidence>
<dbReference type="PROSITE" id="PS51257">
    <property type="entry name" value="PROKAR_LIPOPROTEIN"/>
    <property type="match status" value="1"/>
</dbReference>
<dbReference type="GeneID" id="64871206"/>
<proteinExistence type="predicted"/>
<keyword evidence="2" id="KW-1185">Reference proteome</keyword>
<dbReference type="EMBL" id="MK524530">
    <property type="protein sequence ID" value="QBJ00249.1"/>
    <property type="molecule type" value="Genomic_DNA"/>
</dbReference>
<reference evidence="1 2" key="1">
    <citation type="submission" date="2019-02" db="EMBL/GenBank/DDBJ databases">
        <authorList>
            <person name="Liuzzo S."/>
            <person name="Smith M.A."/>
            <person name="Garlena R.A."/>
            <person name="Russell D.A."/>
            <person name="Pope W.H."/>
            <person name="Jacobs-Sera D."/>
            <person name="Hatfull G.F."/>
        </authorList>
    </citation>
    <scope>NUCLEOTIDE SEQUENCE [LARGE SCALE GENOMIC DNA]</scope>
</reference>